<evidence type="ECO:0000256" key="1">
    <source>
        <dbReference type="ARBA" id="ARBA00005254"/>
    </source>
</evidence>
<dbReference type="InterPro" id="IPR029045">
    <property type="entry name" value="ClpP/crotonase-like_dom_sf"/>
</dbReference>
<dbReference type="RefSeq" id="WP_123401399.1">
    <property type="nucleotide sequence ID" value="NZ_RJVI01000002.1"/>
</dbReference>
<dbReference type="CDD" id="cd06558">
    <property type="entry name" value="crotonase-like"/>
    <property type="match status" value="1"/>
</dbReference>
<sequence>MAEGLRRVDHGDWLELRLARPARRNALDRATIEALAEAVEAAARRPGLRALVLRGDGGRFCAGQDLNERYRRPGEPAPDLGAALRGGLNRVVAGLAALPAVAVAVVEGVAAGAGAGLALACDLALMAEEARLSLPFARLGLVPDTGLTWYLPRRAGRARAMGLALLGGEIGGAEAAAWGLVWQAVPQAGLDEALEALLGRLRAVPAGTVQAVKRALRAAETQGLGAQLRLEAALQAEAGRSAFYREAVAAFIERRREERR</sequence>
<dbReference type="Gene3D" id="3.90.226.10">
    <property type="entry name" value="2-enoyl-CoA Hydratase, Chain A, domain 1"/>
    <property type="match status" value="1"/>
</dbReference>
<dbReference type="PANTHER" id="PTHR43459:SF1">
    <property type="entry name" value="EG:BACN32G11.4 PROTEIN"/>
    <property type="match status" value="1"/>
</dbReference>
<dbReference type="InterPro" id="IPR018376">
    <property type="entry name" value="Enoyl-CoA_hyd/isom_CS"/>
</dbReference>
<reference evidence="3 4" key="1">
    <citation type="submission" date="2018-11" db="EMBL/GenBank/DDBJ databases">
        <title>Genomic Encyclopedia of Type Strains, Phase IV (KMG-IV): sequencing the most valuable type-strain genomes for metagenomic binning, comparative biology and taxonomic classification.</title>
        <authorList>
            <person name="Goeker M."/>
        </authorList>
    </citation>
    <scope>NUCLEOTIDE SEQUENCE [LARGE SCALE GENOMIC DNA]</scope>
    <source>
        <strain evidence="3 4">DSM 100275</strain>
    </source>
</reference>
<dbReference type="Gene3D" id="1.10.12.10">
    <property type="entry name" value="Lyase 2-enoyl-coa Hydratase, Chain A, domain 2"/>
    <property type="match status" value="1"/>
</dbReference>
<dbReference type="OrthoDB" id="9777711at2"/>
<organism evidence="3 4">
    <name type="scientific">Inmirania thermothiophila</name>
    <dbReference type="NCBI Taxonomy" id="1750597"/>
    <lineage>
        <taxon>Bacteria</taxon>
        <taxon>Pseudomonadati</taxon>
        <taxon>Pseudomonadota</taxon>
        <taxon>Gammaproteobacteria</taxon>
        <taxon>Chromatiales</taxon>
        <taxon>Ectothiorhodospiraceae</taxon>
        <taxon>Inmirania</taxon>
    </lineage>
</organism>
<gene>
    <name evidence="3" type="ORF">EDC57_1662</name>
</gene>
<proteinExistence type="inferred from homology"/>
<dbReference type="Proteomes" id="UP000276634">
    <property type="component" value="Unassembled WGS sequence"/>
</dbReference>
<name>A0A3N1Y0Z4_9GAMM</name>
<comment type="similarity">
    <text evidence="1 2">Belongs to the enoyl-CoA hydratase/isomerase family.</text>
</comment>
<dbReference type="EMBL" id="RJVI01000002">
    <property type="protein sequence ID" value="ROR32460.1"/>
    <property type="molecule type" value="Genomic_DNA"/>
</dbReference>
<dbReference type="PANTHER" id="PTHR43459">
    <property type="entry name" value="ENOYL-COA HYDRATASE"/>
    <property type="match status" value="1"/>
</dbReference>
<dbReference type="SUPFAM" id="SSF52096">
    <property type="entry name" value="ClpP/crotonase"/>
    <property type="match status" value="1"/>
</dbReference>
<dbReference type="Pfam" id="PF00378">
    <property type="entry name" value="ECH_1"/>
    <property type="match status" value="1"/>
</dbReference>
<evidence type="ECO:0000313" key="3">
    <source>
        <dbReference type="EMBL" id="ROR32460.1"/>
    </source>
</evidence>
<dbReference type="PROSITE" id="PS00166">
    <property type="entry name" value="ENOYL_COA_HYDRATASE"/>
    <property type="match status" value="1"/>
</dbReference>
<keyword evidence="4" id="KW-1185">Reference proteome</keyword>
<dbReference type="GO" id="GO:0016853">
    <property type="term" value="F:isomerase activity"/>
    <property type="evidence" value="ECO:0007669"/>
    <property type="project" value="UniProtKB-KW"/>
</dbReference>
<dbReference type="AlphaFoldDB" id="A0A3N1Y0Z4"/>
<evidence type="ECO:0000256" key="2">
    <source>
        <dbReference type="RuleBase" id="RU003707"/>
    </source>
</evidence>
<dbReference type="InterPro" id="IPR001753">
    <property type="entry name" value="Enoyl-CoA_hydra/iso"/>
</dbReference>
<comment type="caution">
    <text evidence="3">The sequence shown here is derived from an EMBL/GenBank/DDBJ whole genome shotgun (WGS) entry which is preliminary data.</text>
</comment>
<dbReference type="InterPro" id="IPR014748">
    <property type="entry name" value="Enoyl-CoA_hydra_C"/>
</dbReference>
<accession>A0A3N1Y0Z4</accession>
<evidence type="ECO:0000313" key="4">
    <source>
        <dbReference type="Proteomes" id="UP000276634"/>
    </source>
</evidence>
<keyword evidence="3" id="KW-0413">Isomerase</keyword>
<protein>
    <submittedName>
        <fullName evidence="3">2-(1,2-epoxy-1,2-dihydrophenyl)acetyl-CoA isomerase</fullName>
    </submittedName>
</protein>